<evidence type="ECO:0000313" key="2">
    <source>
        <dbReference type="Proteomes" id="UP001066276"/>
    </source>
</evidence>
<keyword evidence="2" id="KW-1185">Reference proteome</keyword>
<dbReference type="AlphaFoldDB" id="A0AAV7W3Y9"/>
<name>A0AAV7W3Y9_PLEWA</name>
<evidence type="ECO:0000313" key="1">
    <source>
        <dbReference type="EMBL" id="KAJ1207764.1"/>
    </source>
</evidence>
<protein>
    <submittedName>
        <fullName evidence="1">Uncharacterized protein</fullName>
    </submittedName>
</protein>
<comment type="caution">
    <text evidence="1">The sequence shown here is derived from an EMBL/GenBank/DDBJ whole genome shotgun (WGS) entry which is preliminary data.</text>
</comment>
<proteinExistence type="predicted"/>
<dbReference type="EMBL" id="JANPWB010000002">
    <property type="protein sequence ID" value="KAJ1207764.1"/>
    <property type="molecule type" value="Genomic_DNA"/>
</dbReference>
<dbReference type="Proteomes" id="UP001066276">
    <property type="component" value="Chromosome 1_2"/>
</dbReference>
<accession>A0AAV7W3Y9</accession>
<sequence>MRQAVCRTLPEDCSVYSLPVSIDREVSPRRRLLVAGVHRGTCCEVQGEDLPTPTRRESQSLPGTDQALIKLLPSNYYSAASQ</sequence>
<reference evidence="1" key="1">
    <citation type="journal article" date="2022" name="bioRxiv">
        <title>Sequencing and chromosome-scale assembly of the giantPleurodeles waltlgenome.</title>
        <authorList>
            <person name="Brown T."/>
            <person name="Elewa A."/>
            <person name="Iarovenko S."/>
            <person name="Subramanian E."/>
            <person name="Araus A.J."/>
            <person name="Petzold A."/>
            <person name="Susuki M."/>
            <person name="Suzuki K.-i.T."/>
            <person name="Hayashi T."/>
            <person name="Toyoda A."/>
            <person name="Oliveira C."/>
            <person name="Osipova E."/>
            <person name="Leigh N.D."/>
            <person name="Simon A."/>
            <person name="Yun M.H."/>
        </authorList>
    </citation>
    <scope>NUCLEOTIDE SEQUENCE</scope>
    <source>
        <strain evidence="1">20211129_DDA</strain>
        <tissue evidence="1">Liver</tissue>
    </source>
</reference>
<gene>
    <name evidence="1" type="ORF">NDU88_003154</name>
</gene>
<organism evidence="1 2">
    <name type="scientific">Pleurodeles waltl</name>
    <name type="common">Iberian ribbed newt</name>
    <dbReference type="NCBI Taxonomy" id="8319"/>
    <lineage>
        <taxon>Eukaryota</taxon>
        <taxon>Metazoa</taxon>
        <taxon>Chordata</taxon>
        <taxon>Craniata</taxon>
        <taxon>Vertebrata</taxon>
        <taxon>Euteleostomi</taxon>
        <taxon>Amphibia</taxon>
        <taxon>Batrachia</taxon>
        <taxon>Caudata</taxon>
        <taxon>Salamandroidea</taxon>
        <taxon>Salamandridae</taxon>
        <taxon>Pleurodelinae</taxon>
        <taxon>Pleurodeles</taxon>
    </lineage>
</organism>